<feature type="region of interest" description="Disordered" evidence="4">
    <location>
        <begin position="1505"/>
        <end position="1544"/>
    </location>
</feature>
<feature type="compositionally biased region" description="Basic and acidic residues" evidence="4">
    <location>
        <begin position="1510"/>
        <end position="1526"/>
    </location>
</feature>
<reference evidence="7 8" key="1">
    <citation type="submission" date="2025-04" db="UniProtKB">
        <authorList>
            <consortium name="RefSeq"/>
        </authorList>
    </citation>
    <scope>IDENTIFICATION</scope>
</reference>
<dbReference type="GO" id="GO:0008270">
    <property type="term" value="F:zinc ion binding"/>
    <property type="evidence" value="ECO:0007669"/>
    <property type="project" value="UniProtKB-KW"/>
</dbReference>
<feature type="compositionally biased region" description="Low complexity" evidence="4">
    <location>
        <begin position="945"/>
        <end position="957"/>
    </location>
</feature>
<dbReference type="InterPro" id="IPR007588">
    <property type="entry name" value="Znf_FLYWCH"/>
</dbReference>
<dbReference type="OrthoDB" id="167578at2759"/>
<feature type="compositionally biased region" description="Acidic residues" evidence="4">
    <location>
        <begin position="924"/>
        <end position="944"/>
    </location>
</feature>
<feature type="domain" description="FLYWCH-type" evidence="5">
    <location>
        <begin position="66"/>
        <end position="125"/>
    </location>
</feature>
<dbReference type="KEGG" id="bgt:106056845"/>
<sequence length="1544" mass="175055">MDYEMDSVEASKDLSDKTIDMEWQIDSEWINLSSTPQLPSVGNKRGKQNKHELPHAENSLPVAFHFIPASKGGKYLVIDNQPLRLSQKRDSGYSYWVCSIPCCSARCVLDPEEKKIVRICRSHNHDADISRQEYKKFINALKIAVRENPHVKPKALYDSEIEKAKECWRQSKLKGNSNEEEPNLPTFDKVRTAMYNSRNAVLSSVSLKATEDFSQATPDAALQAGPSRATRSKDGKANPKRKSTPSKTAMQSNLDLDELEEDDDAETDEDWRVSTLSSSDQSPMEDINFHFMPSSRGCNILVIDGCLLHQNNVHASGKSYWRCQKRGCFFRAVFDPKVNKVTRTTGLHNHPPDSNEMMRREFMNNLKSQIVENPNISAKVMYDMEVKRVKQELSEFGNTWKIPTFSCVQRQASRLRKSVCSNDEADVEEEMPEEQTLKRQITDIEKKFLEETISAPQEEDSSLSMSLLSPEPAPVQSRNFPDCTFYFIPSKKGKRILVVNDYTFRLNSVKSDERYYWKCTVDPCMFRLVYNENIQDLVKISGKHNHVTNINKLRTREFSFLIKAQMTDDPSLSPKMAYDRVLAKINALENGEQLVRCLPPYSSLRTSLYNLKHKQAVEEELSASSGLQGNQSGGVNNFYLPSHLKGNSESSLGSRSSMESTQDISPKDITCTFSQHLSLEDNDPMEHEDEDKASGTTNMNPMDIAAPSLYDTHDIINQYCEPTTHRGKISVKAVWTQGLQPTSPPDLRKHSDIPDQDYNSQLQMLVKQDEPATENLVITMPDPSTYTLTFVPTSRGGRALVVNGCVLRISYTRDFVTYWRCLNIDCSFRCSYDSQTKKLLRISGEHNHPVNKYSPVIRTFIRRIKKRLCQGSELSPKIIYEEELQRLKGDEKDEELFKRLPSYTSIKSSLYKVKNKSVSQSTSLDEDLDLVSEESEEDREDDSVPDSSDVSSSDELPSDPLLEECFATFNAHLPSWLELEEDKRILDGHLLVRKSVNDASIGWACHKEGCPFRCVIDKETNAITRNQWDHTHKSIIKQIISQAMLSVVKLRAIMDVTILPKTIYEQERRRITDKLSGNKTLFKFIPSLTQVYQLVTKTRMNPSAHRLPKTKLPKESRSKTSGKMNDSNGSSTNSSNSESHFESDYFLDQCENAGGRMSSVTEDQQQQQDHLLYSQCTNDMSIVESTFSPDYQSSYSSSTNSYTNNLNSSASAFQSTAFATMDHGQLFPDPNKTLQYTSGQCYQHQQQLSPQYQKENLLITMSKCEQLPVLDVAAPTQNLLPATQCGTTPSQSLAISPSNENIFTLHGYPLMPAMTQVGTIYWQCRIPGCQFQCVLNANTSQVVQISGNHNHEPPGSHSAFCSQVVKMLQRKSAENLEEPLSNVYWNYMKDLRNVIDSDEILSGLPRFLDVALAMQTARSAMGAAQDPTQFQNVVVGTASSPSKVFEYHFDPTKSSLVVNGASLVLSWRMNDLSFWHCRRTECRFKGILDTELECVHVLNPHTLPCSSSPQEERNASVKRKYPDKPSPRKLKFQRTNETKHKSSH</sequence>
<evidence type="ECO:0000256" key="1">
    <source>
        <dbReference type="ARBA" id="ARBA00022723"/>
    </source>
</evidence>
<evidence type="ECO:0000259" key="5">
    <source>
        <dbReference type="Pfam" id="PF04500"/>
    </source>
</evidence>
<evidence type="ECO:0000256" key="4">
    <source>
        <dbReference type="SAM" id="MobiDB-lite"/>
    </source>
</evidence>
<keyword evidence="2" id="KW-0863">Zinc-finger</keyword>
<accession>A0A9U8E1E2</accession>
<feature type="compositionally biased region" description="Low complexity" evidence="4">
    <location>
        <begin position="648"/>
        <end position="660"/>
    </location>
</feature>
<feature type="domain" description="FLYWCH-type" evidence="5">
    <location>
        <begin position="487"/>
        <end position="546"/>
    </location>
</feature>
<feature type="region of interest" description="Disordered" evidence="4">
    <location>
        <begin position="1099"/>
        <end position="1140"/>
    </location>
</feature>
<feature type="region of interest" description="Disordered" evidence="4">
    <location>
        <begin position="217"/>
        <end position="280"/>
    </location>
</feature>
<feature type="compositionally biased region" description="Acidic residues" evidence="4">
    <location>
        <begin position="680"/>
        <end position="691"/>
    </location>
</feature>
<dbReference type="RefSeq" id="XP_013069173.2">
    <property type="nucleotide sequence ID" value="XM_013213719.2"/>
</dbReference>
<feature type="compositionally biased region" description="Basic and acidic residues" evidence="4">
    <location>
        <begin position="1534"/>
        <end position="1544"/>
    </location>
</feature>
<feature type="domain" description="FLYWCH-type" evidence="5">
    <location>
        <begin position="291"/>
        <end position="350"/>
    </location>
</feature>
<organism evidence="6 8">
    <name type="scientific">Biomphalaria glabrata</name>
    <name type="common">Bloodfluke planorb</name>
    <name type="synonym">Freshwater snail</name>
    <dbReference type="NCBI Taxonomy" id="6526"/>
    <lineage>
        <taxon>Eukaryota</taxon>
        <taxon>Metazoa</taxon>
        <taxon>Spiralia</taxon>
        <taxon>Lophotrochozoa</taxon>
        <taxon>Mollusca</taxon>
        <taxon>Gastropoda</taxon>
        <taxon>Heterobranchia</taxon>
        <taxon>Euthyneura</taxon>
        <taxon>Panpulmonata</taxon>
        <taxon>Hygrophila</taxon>
        <taxon>Lymnaeoidea</taxon>
        <taxon>Planorbidae</taxon>
        <taxon>Biomphalaria</taxon>
    </lineage>
</organism>
<dbReference type="Pfam" id="PF04500">
    <property type="entry name" value="FLYWCH"/>
    <property type="match status" value="4"/>
</dbReference>
<protein>
    <submittedName>
        <fullName evidence="7 8">Uncharacterized protein LOC106056845 isoform X1</fullName>
    </submittedName>
</protein>
<evidence type="ECO:0000313" key="7">
    <source>
        <dbReference type="RefSeq" id="XP_013069172.2"/>
    </source>
</evidence>
<feature type="compositionally biased region" description="Acidic residues" evidence="4">
    <location>
        <begin position="255"/>
        <end position="269"/>
    </location>
</feature>
<keyword evidence="1" id="KW-0479">Metal-binding</keyword>
<feature type="domain" description="FLYWCH-type" evidence="5">
    <location>
        <begin position="790"/>
        <end position="848"/>
    </location>
</feature>
<keyword evidence="3" id="KW-0862">Zinc</keyword>
<feature type="region of interest" description="Disordered" evidence="4">
    <location>
        <begin position="924"/>
        <end position="957"/>
    </location>
</feature>
<feature type="region of interest" description="Disordered" evidence="4">
    <location>
        <begin position="646"/>
        <end position="702"/>
    </location>
</feature>
<gene>
    <name evidence="7 8" type="primary">LOC106056845</name>
</gene>
<dbReference type="RefSeq" id="XP_013069172.2">
    <property type="nucleotide sequence ID" value="XM_013213718.2"/>
</dbReference>
<evidence type="ECO:0000256" key="3">
    <source>
        <dbReference type="ARBA" id="ARBA00022833"/>
    </source>
</evidence>
<dbReference type="Gene3D" id="2.20.25.240">
    <property type="match status" value="4"/>
</dbReference>
<dbReference type="Proteomes" id="UP001165740">
    <property type="component" value="Chromosome 3"/>
</dbReference>
<keyword evidence="6" id="KW-1185">Reference proteome</keyword>
<evidence type="ECO:0000256" key="2">
    <source>
        <dbReference type="ARBA" id="ARBA00022771"/>
    </source>
</evidence>
<dbReference type="GeneID" id="106056845"/>
<proteinExistence type="predicted"/>
<name>A0A9U8E1E2_BIOGL</name>
<feature type="compositionally biased region" description="Low complexity" evidence="4">
    <location>
        <begin position="1125"/>
        <end position="1138"/>
    </location>
</feature>
<evidence type="ECO:0000313" key="6">
    <source>
        <dbReference type="Proteomes" id="UP001165740"/>
    </source>
</evidence>
<evidence type="ECO:0000313" key="8">
    <source>
        <dbReference type="RefSeq" id="XP_013069173.2"/>
    </source>
</evidence>